<feature type="domain" description="Cellulase Ig-like" evidence="7">
    <location>
        <begin position="21"/>
        <end position="104"/>
    </location>
</feature>
<name>A0A399D175_9BACT</name>
<dbReference type="Proteomes" id="UP000266441">
    <property type="component" value="Unassembled WGS sequence"/>
</dbReference>
<reference evidence="8 9" key="1">
    <citation type="journal article" date="2015" name="Int. J. Syst. Evol. Microbiol.">
        <title>Mariniphaga sediminis sp. nov., isolated from coastal sediment.</title>
        <authorList>
            <person name="Wang F.Q."/>
            <person name="Shen Q.Y."/>
            <person name="Chen G.J."/>
            <person name="Du Z.J."/>
        </authorList>
    </citation>
    <scope>NUCLEOTIDE SEQUENCE [LARGE SCALE GENOMIC DNA]</scope>
    <source>
        <strain evidence="8 9">SY21</strain>
    </source>
</reference>
<keyword evidence="3" id="KW-0119">Carbohydrate metabolism</keyword>
<dbReference type="GO" id="GO:0008810">
    <property type="term" value="F:cellulase activity"/>
    <property type="evidence" value="ECO:0007669"/>
    <property type="project" value="InterPro"/>
</dbReference>
<dbReference type="InterPro" id="IPR014756">
    <property type="entry name" value="Ig_E-set"/>
</dbReference>
<dbReference type="InterPro" id="IPR008928">
    <property type="entry name" value="6-hairpin_glycosidase_sf"/>
</dbReference>
<keyword evidence="4" id="KW-0326">Glycosidase</keyword>
<evidence type="ECO:0000256" key="3">
    <source>
        <dbReference type="ARBA" id="ARBA00023277"/>
    </source>
</evidence>
<dbReference type="AlphaFoldDB" id="A0A399D175"/>
<feature type="domain" description="Glycoside hydrolase family 9" evidence="6">
    <location>
        <begin position="114"/>
        <end position="579"/>
    </location>
</feature>
<dbReference type="InterPro" id="IPR001701">
    <property type="entry name" value="Glyco_hydro_9"/>
</dbReference>
<dbReference type="EMBL" id="QWET01000008">
    <property type="protein sequence ID" value="RIH64938.1"/>
    <property type="molecule type" value="Genomic_DNA"/>
</dbReference>
<dbReference type="OrthoDB" id="9808897at2"/>
<protein>
    <submittedName>
        <fullName evidence="8">Glycoside hydrolase</fullName>
    </submittedName>
</protein>
<dbReference type="InterPro" id="IPR012341">
    <property type="entry name" value="6hp_glycosidase-like_sf"/>
</dbReference>
<dbReference type="Gene3D" id="2.60.40.10">
    <property type="entry name" value="Immunoglobulins"/>
    <property type="match status" value="1"/>
</dbReference>
<keyword evidence="5" id="KW-0624">Polysaccharide degradation</keyword>
<dbReference type="Pfam" id="PF00759">
    <property type="entry name" value="Glyco_hydro_9"/>
    <property type="match status" value="1"/>
</dbReference>
<evidence type="ECO:0000256" key="1">
    <source>
        <dbReference type="ARBA" id="ARBA00007072"/>
    </source>
</evidence>
<comment type="similarity">
    <text evidence="1">Belongs to the glycosyl hydrolase 9 (cellulase E) family.</text>
</comment>
<dbReference type="SUPFAM" id="SSF48208">
    <property type="entry name" value="Six-hairpin glycosidases"/>
    <property type="match status" value="1"/>
</dbReference>
<evidence type="ECO:0000259" key="6">
    <source>
        <dbReference type="Pfam" id="PF00759"/>
    </source>
</evidence>
<dbReference type="SUPFAM" id="SSF81296">
    <property type="entry name" value="E set domains"/>
    <property type="match status" value="1"/>
</dbReference>
<evidence type="ECO:0000313" key="9">
    <source>
        <dbReference type="Proteomes" id="UP000266441"/>
    </source>
</evidence>
<dbReference type="InterPro" id="IPR004197">
    <property type="entry name" value="Cellulase_Ig-like"/>
</dbReference>
<accession>A0A399D175</accession>
<keyword evidence="2 8" id="KW-0378">Hydrolase</keyword>
<dbReference type="InterPro" id="IPR013783">
    <property type="entry name" value="Ig-like_fold"/>
</dbReference>
<dbReference type="GO" id="GO:0000272">
    <property type="term" value="P:polysaccharide catabolic process"/>
    <property type="evidence" value="ECO:0007669"/>
    <property type="project" value="UniProtKB-KW"/>
</dbReference>
<dbReference type="RefSeq" id="WP_119350403.1">
    <property type="nucleotide sequence ID" value="NZ_QWET01000008.1"/>
</dbReference>
<evidence type="ECO:0000256" key="4">
    <source>
        <dbReference type="ARBA" id="ARBA00023295"/>
    </source>
</evidence>
<proteinExistence type="inferred from homology"/>
<organism evidence="8 9">
    <name type="scientific">Mariniphaga sediminis</name>
    <dbReference type="NCBI Taxonomy" id="1628158"/>
    <lineage>
        <taxon>Bacteria</taxon>
        <taxon>Pseudomonadati</taxon>
        <taxon>Bacteroidota</taxon>
        <taxon>Bacteroidia</taxon>
        <taxon>Marinilabiliales</taxon>
        <taxon>Prolixibacteraceae</taxon>
        <taxon>Mariniphaga</taxon>
    </lineage>
</organism>
<evidence type="ECO:0000313" key="8">
    <source>
        <dbReference type="EMBL" id="RIH64938.1"/>
    </source>
</evidence>
<sequence>MKRRICIVLVLSLFALLGNASGWVRINQLGYLPRSVKVAVYLSKDSSVVQRFTLVDAVTGVEVFAGEVKLYDGSEWGMKSSGRLDFSTVEEEGMYYVEIGDVKSPVFRIASDVYKGTADYILKYMRQQRCGYNPYLNDSCHLHDGFIVDHPTRSGELINVTGGWHDASDYLQYLATSANAVYQMLFAYQQNPQVFADEHLANGDKGTNGIPDILDEARWGLEWMLKMNPDSGFMFNQIADDRDHKGGYRLPNNDKQEYGNGKYRPVYFITGKKQGLANYKNRTTGVSSSAGKYASSFGLGSRIFASFDSGFALLLRKKSVDAYEYALSDIGVTQTACNVSPYFYEESNYVDDLELAAWEMFQVTGEEKYMQEAVYWGEIEPITPWMERGTARHYQYYPFVNLGHAYLGKQEHGKNLLFMENTKNGLRVISERAVKDPFLNGIPFIWCSNNLVVAAITHAKLYRENTGDETFLEMESALRDWLFGCNPWGTSMICGLPEDGDNPEWPHSAIPYLLKETTFGGLVDGPVYRYIFEGLRGVHLSKADEYEAFNHGKAVYHDDMSDYSSNEPTMDGTASLSFYLSALEAEGIEQTNQKKR</sequence>
<dbReference type="CDD" id="cd02850">
    <property type="entry name" value="E_set_Cellulase_N"/>
    <property type="match status" value="1"/>
</dbReference>
<dbReference type="Gene3D" id="1.50.10.10">
    <property type="match status" value="1"/>
</dbReference>
<evidence type="ECO:0000259" key="7">
    <source>
        <dbReference type="Pfam" id="PF02927"/>
    </source>
</evidence>
<evidence type="ECO:0000256" key="5">
    <source>
        <dbReference type="ARBA" id="ARBA00023326"/>
    </source>
</evidence>
<comment type="caution">
    <text evidence="8">The sequence shown here is derived from an EMBL/GenBank/DDBJ whole genome shotgun (WGS) entry which is preliminary data.</text>
</comment>
<dbReference type="Pfam" id="PF02927">
    <property type="entry name" value="CelD_N"/>
    <property type="match status" value="1"/>
</dbReference>
<gene>
    <name evidence="8" type="ORF">D1164_12950</name>
</gene>
<evidence type="ECO:0000256" key="2">
    <source>
        <dbReference type="ARBA" id="ARBA00022801"/>
    </source>
</evidence>
<keyword evidence="9" id="KW-1185">Reference proteome</keyword>
<dbReference type="PANTHER" id="PTHR22298">
    <property type="entry name" value="ENDO-1,4-BETA-GLUCANASE"/>
    <property type="match status" value="1"/>
</dbReference>